<proteinExistence type="predicted"/>
<dbReference type="EnsemblPlants" id="PGSC0003DMT400092897">
    <property type="protein sequence ID" value="PGSC0003DMT400092897"/>
    <property type="gene ID" value="PGSC0003DMG400042468"/>
</dbReference>
<keyword evidence="2" id="KW-1185">Reference proteome</keyword>
<sequence length="103" mass="11433">MVRLKVAGNEMPPRQVRARDFKRDEKIAELAKEIRESKKASSSRRVPIDPTIPSLKCGVCTAVNSFLASHDVDRMVAASIVAETRASEHNENQNDNPGTIVEF</sequence>
<accession>M1DQT4</accession>
<dbReference type="Proteomes" id="UP000011115">
    <property type="component" value="Unassembled WGS sequence"/>
</dbReference>
<reference evidence="1" key="2">
    <citation type="submission" date="2015-06" db="UniProtKB">
        <authorList>
            <consortium name="EnsemblPlants"/>
        </authorList>
    </citation>
    <scope>IDENTIFICATION</scope>
    <source>
        <strain evidence="1">DM1-3 516 R44</strain>
    </source>
</reference>
<reference evidence="2" key="1">
    <citation type="journal article" date="2011" name="Nature">
        <title>Genome sequence and analysis of the tuber crop potato.</title>
        <authorList>
            <consortium name="The Potato Genome Sequencing Consortium"/>
        </authorList>
    </citation>
    <scope>NUCLEOTIDE SEQUENCE [LARGE SCALE GENOMIC DNA]</scope>
    <source>
        <strain evidence="2">cv. DM1-3 516 R44</strain>
    </source>
</reference>
<dbReference type="PaxDb" id="4113-PGSC0003DMT400092897"/>
<evidence type="ECO:0000313" key="1">
    <source>
        <dbReference type="EnsemblPlants" id="PGSC0003DMT400092897"/>
    </source>
</evidence>
<evidence type="ECO:0000313" key="2">
    <source>
        <dbReference type="Proteomes" id="UP000011115"/>
    </source>
</evidence>
<dbReference type="HOGENOM" id="CLU_029307_7_3_1"/>
<organism evidence="1 2">
    <name type="scientific">Solanum tuberosum</name>
    <name type="common">Potato</name>
    <dbReference type="NCBI Taxonomy" id="4113"/>
    <lineage>
        <taxon>Eukaryota</taxon>
        <taxon>Viridiplantae</taxon>
        <taxon>Streptophyta</taxon>
        <taxon>Embryophyta</taxon>
        <taxon>Tracheophyta</taxon>
        <taxon>Spermatophyta</taxon>
        <taxon>Magnoliopsida</taxon>
        <taxon>eudicotyledons</taxon>
        <taxon>Gunneridae</taxon>
        <taxon>Pentapetalae</taxon>
        <taxon>asterids</taxon>
        <taxon>lamiids</taxon>
        <taxon>Solanales</taxon>
        <taxon>Solanaceae</taxon>
        <taxon>Solanoideae</taxon>
        <taxon>Solaneae</taxon>
        <taxon>Solanum</taxon>
    </lineage>
</organism>
<dbReference type="Gramene" id="PGSC0003DMT400092897">
    <property type="protein sequence ID" value="PGSC0003DMT400092897"/>
    <property type="gene ID" value="PGSC0003DMG400042468"/>
</dbReference>
<protein>
    <submittedName>
        <fullName evidence="1">Uncharacterized protein</fullName>
    </submittedName>
</protein>
<name>M1DQT4_SOLTU</name>
<dbReference type="AlphaFoldDB" id="M1DQT4"/>
<dbReference type="InParanoid" id="M1DQT4"/>